<feature type="transmembrane region" description="Helical" evidence="1">
    <location>
        <begin position="25"/>
        <end position="43"/>
    </location>
</feature>
<accession>A0A919JPE1</accession>
<dbReference type="RefSeq" id="WP_203778697.1">
    <property type="nucleotide sequence ID" value="NZ_BOMV01000001.1"/>
</dbReference>
<reference evidence="2" key="1">
    <citation type="submission" date="2021-01" db="EMBL/GenBank/DDBJ databases">
        <title>Whole genome shotgun sequence of Actinoplanes rishiriensis NBRC 108556.</title>
        <authorList>
            <person name="Komaki H."/>
            <person name="Tamura T."/>
        </authorList>
    </citation>
    <scope>NUCLEOTIDE SEQUENCE</scope>
    <source>
        <strain evidence="2">NBRC 108556</strain>
    </source>
</reference>
<dbReference type="AlphaFoldDB" id="A0A919JPE1"/>
<gene>
    <name evidence="2" type="ORF">Ari01nite_01810</name>
</gene>
<keyword evidence="3" id="KW-1185">Reference proteome</keyword>
<evidence type="ECO:0000256" key="1">
    <source>
        <dbReference type="SAM" id="Phobius"/>
    </source>
</evidence>
<evidence type="ECO:0000313" key="2">
    <source>
        <dbReference type="EMBL" id="GIE92716.1"/>
    </source>
</evidence>
<dbReference type="EMBL" id="BOMV01000001">
    <property type="protein sequence ID" value="GIE92716.1"/>
    <property type="molecule type" value="Genomic_DNA"/>
</dbReference>
<protein>
    <submittedName>
        <fullName evidence="2">Uncharacterized protein</fullName>
    </submittedName>
</protein>
<keyword evidence="1" id="KW-0472">Membrane</keyword>
<organism evidence="2 3">
    <name type="scientific">Paractinoplanes rishiriensis</name>
    <dbReference type="NCBI Taxonomy" id="1050105"/>
    <lineage>
        <taxon>Bacteria</taxon>
        <taxon>Bacillati</taxon>
        <taxon>Actinomycetota</taxon>
        <taxon>Actinomycetes</taxon>
        <taxon>Micromonosporales</taxon>
        <taxon>Micromonosporaceae</taxon>
        <taxon>Paractinoplanes</taxon>
    </lineage>
</organism>
<evidence type="ECO:0000313" key="3">
    <source>
        <dbReference type="Proteomes" id="UP000636960"/>
    </source>
</evidence>
<proteinExistence type="predicted"/>
<name>A0A919JPE1_9ACTN</name>
<comment type="caution">
    <text evidence="2">The sequence shown here is derived from an EMBL/GenBank/DDBJ whole genome shotgun (WGS) entry which is preliminary data.</text>
</comment>
<sequence>MRDTLERRLAEPEEQLPPRFSRRRLIRWFAVLTFGIVLVIAVWQEPLYARF</sequence>
<keyword evidence="1" id="KW-0812">Transmembrane</keyword>
<keyword evidence="1" id="KW-1133">Transmembrane helix</keyword>
<dbReference type="Proteomes" id="UP000636960">
    <property type="component" value="Unassembled WGS sequence"/>
</dbReference>